<keyword evidence="3" id="KW-0812">Transmembrane</keyword>
<evidence type="ECO:0000256" key="3">
    <source>
        <dbReference type="SAM" id="Phobius"/>
    </source>
</evidence>
<evidence type="ECO:0008006" key="6">
    <source>
        <dbReference type="Google" id="ProtNLM"/>
    </source>
</evidence>
<evidence type="ECO:0000256" key="2">
    <source>
        <dbReference type="ARBA" id="ARBA00023136"/>
    </source>
</evidence>
<keyword evidence="5" id="KW-1185">Reference proteome</keyword>
<dbReference type="AlphaFoldDB" id="A0AAD9X241"/>
<gene>
    <name evidence="4" type="ORF">Ddye_018549</name>
</gene>
<dbReference type="GO" id="GO:0098542">
    <property type="term" value="P:defense response to other organism"/>
    <property type="evidence" value="ECO:0007669"/>
    <property type="project" value="InterPro"/>
</dbReference>
<dbReference type="PANTHER" id="PTHR31234:SF72">
    <property type="entry name" value="NDR1_HIN1-LIKE PROTEIN 6"/>
    <property type="match status" value="1"/>
</dbReference>
<evidence type="ECO:0000313" key="5">
    <source>
        <dbReference type="Proteomes" id="UP001280121"/>
    </source>
</evidence>
<reference evidence="4" key="1">
    <citation type="journal article" date="2023" name="Plant J.">
        <title>Genome sequences and population genomics provide insights into the demographic history, inbreeding, and mutation load of two 'living fossil' tree species of Dipteronia.</title>
        <authorList>
            <person name="Feng Y."/>
            <person name="Comes H.P."/>
            <person name="Chen J."/>
            <person name="Zhu S."/>
            <person name="Lu R."/>
            <person name="Zhang X."/>
            <person name="Li P."/>
            <person name="Qiu J."/>
            <person name="Olsen K.M."/>
            <person name="Qiu Y."/>
        </authorList>
    </citation>
    <scope>NUCLEOTIDE SEQUENCE</scope>
    <source>
        <strain evidence="4">KIB01</strain>
    </source>
</reference>
<comment type="caution">
    <text evidence="4">The sequence shown here is derived from an EMBL/GenBank/DDBJ whole genome shotgun (WGS) entry which is preliminary data.</text>
</comment>
<dbReference type="InterPro" id="IPR044839">
    <property type="entry name" value="NDR1-like"/>
</dbReference>
<protein>
    <recommendedName>
        <fullName evidence="6">Late embryogenesis abundant protein LEA-2 subgroup domain-containing protein</fullName>
    </recommendedName>
</protein>
<proteinExistence type="predicted"/>
<evidence type="ECO:0000313" key="4">
    <source>
        <dbReference type="EMBL" id="KAK2651060.1"/>
    </source>
</evidence>
<name>A0AAD9X241_9ROSI</name>
<dbReference type="PANTHER" id="PTHR31234">
    <property type="entry name" value="LATE EMBRYOGENESIS ABUNDANT (LEA) HYDROXYPROLINE-RICH GLYCOPROTEIN FAMILY"/>
    <property type="match status" value="1"/>
</dbReference>
<dbReference type="Proteomes" id="UP001280121">
    <property type="component" value="Unassembled WGS sequence"/>
</dbReference>
<keyword evidence="3" id="KW-1133">Transmembrane helix</keyword>
<dbReference type="EMBL" id="JANJYI010000005">
    <property type="protein sequence ID" value="KAK2651060.1"/>
    <property type="molecule type" value="Genomic_DNA"/>
</dbReference>
<sequence>MMNNEPNTQSSKYVMLQDNQNLVPPPQRRNLPRYHQPQSKSSGNYCIRCICCCYCFLFFFIFFVTIIAFILYALYNPHVPNYKVKKFEVTSFIILSDFSISAEFLVTVEAENRNGRIGFIYGKDSAASILYRDKTLCTGKLPAFEQPEKNVTMIKVVLKGNREFGPGLLEKLTVDKKAGKVPLLIAVKEPITVVIGKWPLRQVLVKLNCSLVVDNLTTDNKIKILSTKYDYQIMF</sequence>
<evidence type="ECO:0000256" key="1">
    <source>
        <dbReference type="ARBA" id="ARBA00004370"/>
    </source>
</evidence>
<keyword evidence="2 3" id="KW-0472">Membrane</keyword>
<organism evidence="4 5">
    <name type="scientific">Dipteronia dyeriana</name>
    <dbReference type="NCBI Taxonomy" id="168575"/>
    <lineage>
        <taxon>Eukaryota</taxon>
        <taxon>Viridiplantae</taxon>
        <taxon>Streptophyta</taxon>
        <taxon>Embryophyta</taxon>
        <taxon>Tracheophyta</taxon>
        <taxon>Spermatophyta</taxon>
        <taxon>Magnoliopsida</taxon>
        <taxon>eudicotyledons</taxon>
        <taxon>Gunneridae</taxon>
        <taxon>Pentapetalae</taxon>
        <taxon>rosids</taxon>
        <taxon>malvids</taxon>
        <taxon>Sapindales</taxon>
        <taxon>Sapindaceae</taxon>
        <taxon>Hippocastanoideae</taxon>
        <taxon>Acereae</taxon>
        <taxon>Dipteronia</taxon>
    </lineage>
</organism>
<feature type="transmembrane region" description="Helical" evidence="3">
    <location>
        <begin position="45"/>
        <end position="75"/>
    </location>
</feature>
<accession>A0AAD9X241</accession>
<dbReference type="GO" id="GO:0005886">
    <property type="term" value="C:plasma membrane"/>
    <property type="evidence" value="ECO:0007669"/>
    <property type="project" value="TreeGrafter"/>
</dbReference>
<comment type="subcellular location">
    <subcellularLocation>
        <location evidence="1">Membrane</location>
    </subcellularLocation>
</comment>